<evidence type="ECO:0000256" key="8">
    <source>
        <dbReference type="RuleBase" id="RU004506"/>
    </source>
</evidence>
<comment type="cofactor">
    <cofactor evidence="1 7">
        <name>pyridoxal 5'-phosphate</name>
        <dbReference type="ChEBI" id="CHEBI:597326"/>
    </cofactor>
</comment>
<comment type="function">
    <text evidence="8">Catalyzes the removal of elemental sulfur and selenium atoms from L-cysteine, L-cystine, L-selenocysteine, and L-selenocystine to produce L-alanine.</text>
</comment>
<organism evidence="10 11">
    <name type="scientific">Ligilactobacillus equi DPC 6820</name>
    <dbReference type="NCBI Taxonomy" id="1392007"/>
    <lineage>
        <taxon>Bacteria</taxon>
        <taxon>Bacillati</taxon>
        <taxon>Bacillota</taxon>
        <taxon>Bacilli</taxon>
        <taxon>Lactobacillales</taxon>
        <taxon>Lactobacillaceae</taxon>
        <taxon>Ligilactobacillus</taxon>
    </lineage>
</organism>
<evidence type="ECO:0000259" key="9">
    <source>
        <dbReference type="Pfam" id="PF00266"/>
    </source>
</evidence>
<dbReference type="GO" id="GO:0006534">
    <property type="term" value="P:cysteine metabolic process"/>
    <property type="evidence" value="ECO:0007669"/>
    <property type="project" value="UniProtKB-UniRule"/>
</dbReference>
<dbReference type="GO" id="GO:0030170">
    <property type="term" value="F:pyridoxal phosphate binding"/>
    <property type="evidence" value="ECO:0007669"/>
    <property type="project" value="UniProtKB-UniRule"/>
</dbReference>
<feature type="domain" description="Aminotransferase class V" evidence="9">
    <location>
        <begin position="26"/>
        <end position="395"/>
    </location>
</feature>
<dbReference type="EC" id="2.8.1.7" evidence="3 8"/>
<keyword evidence="4 8" id="KW-0808">Transferase</keyword>
<dbReference type="GO" id="GO:0031071">
    <property type="term" value="F:cysteine desulfurase activity"/>
    <property type="evidence" value="ECO:0007669"/>
    <property type="project" value="UniProtKB-UniRule"/>
</dbReference>
<dbReference type="AlphaFoldDB" id="V7HW39"/>
<evidence type="ECO:0000256" key="3">
    <source>
        <dbReference type="ARBA" id="ARBA00012239"/>
    </source>
</evidence>
<comment type="catalytic activity">
    <reaction evidence="6 8">
        <text>(sulfur carrier)-H + L-cysteine = (sulfur carrier)-SH + L-alanine</text>
        <dbReference type="Rhea" id="RHEA:43892"/>
        <dbReference type="Rhea" id="RHEA-COMP:14737"/>
        <dbReference type="Rhea" id="RHEA-COMP:14739"/>
        <dbReference type="ChEBI" id="CHEBI:29917"/>
        <dbReference type="ChEBI" id="CHEBI:35235"/>
        <dbReference type="ChEBI" id="CHEBI:57972"/>
        <dbReference type="ChEBI" id="CHEBI:64428"/>
        <dbReference type="EC" id="2.8.1.7"/>
    </reaction>
</comment>
<dbReference type="InterPro" id="IPR016454">
    <property type="entry name" value="Cysteine_dSase"/>
</dbReference>
<accession>V7HW39</accession>
<protein>
    <recommendedName>
        <fullName evidence="3 8">Cysteine desulfurase</fullName>
        <ecNumber evidence="3 8">2.8.1.7</ecNumber>
    </recommendedName>
</protein>
<dbReference type="SUPFAM" id="SSF53383">
    <property type="entry name" value="PLP-dependent transferases"/>
    <property type="match status" value="1"/>
</dbReference>
<dbReference type="PATRIC" id="fig|1392007.3.peg.729"/>
<sequence>MMVSISDNIKKDFPLLQSKMHGQKLVYLDNAATTQKPQVVLDKLLAYYQNDNANVYRGVYDLSQRATSAYEQARKKVAQFLNAPKVEEIIFTKGTTQSLNFIAAGFGMNNFQAGQEIVLSCAEHHSNLVPWQNLAKKKGLKLVYIDLNTDGSLDLKDADKKIGQKTALVAINHVSNVLGTINDVKSLANLAHKNGALIAVDGAQAAPHMKVDLKNLDLDFYAFSGHKMLGPTGIGVLWAKSDLLDAMTPLEFGGEMIDEVGLYETSYAKAPYKFEGGTPNIAGAIGLGVAIDYLTELGMDNIQVYEEKLVTYLINRLQEIEGLEIYGPKKRVSGIVSFNLKGLHPHDLATVLDMQGIAVRAGHHCAQPLMAWLDVPACARASLYFYNTKEDCDKLVTGIIKSKEFFENGF</sequence>
<name>V7HW39_9LACO</name>
<evidence type="ECO:0000313" key="11">
    <source>
        <dbReference type="Proteomes" id="UP000018559"/>
    </source>
</evidence>
<dbReference type="Gene3D" id="3.90.1150.10">
    <property type="entry name" value="Aspartate Aminotransferase, domain 1"/>
    <property type="match status" value="1"/>
</dbReference>
<evidence type="ECO:0000256" key="2">
    <source>
        <dbReference type="ARBA" id="ARBA00010447"/>
    </source>
</evidence>
<dbReference type="InterPro" id="IPR015421">
    <property type="entry name" value="PyrdxlP-dep_Trfase_major"/>
</dbReference>
<dbReference type="Proteomes" id="UP000018559">
    <property type="component" value="Unassembled WGS sequence"/>
</dbReference>
<dbReference type="NCBIfam" id="TIGR01979">
    <property type="entry name" value="sufS"/>
    <property type="match status" value="1"/>
</dbReference>
<gene>
    <name evidence="10" type="ORF">LEQ_1647c</name>
</gene>
<evidence type="ECO:0000256" key="7">
    <source>
        <dbReference type="RuleBase" id="RU004504"/>
    </source>
</evidence>
<dbReference type="InterPro" id="IPR000192">
    <property type="entry name" value="Aminotrans_V_dom"/>
</dbReference>
<dbReference type="InterPro" id="IPR020578">
    <property type="entry name" value="Aminotrans_V_PyrdxlP_BS"/>
</dbReference>
<evidence type="ECO:0000256" key="1">
    <source>
        <dbReference type="ARBA" id="ARBA00001933"/>
    </source>
</evidence>
<keyword evidence="11" id="KW-1185">Reference proteome</keyword>
<dbReference type="CDD" id="cd06453">
    <property type="entry name" value="SufS_like"/>
    <property type="match status" value="1"/>
</dbReference>
<evidence type="ECO:0000256" key="6">
    <source>
        <dbReference type="ARBA" id="ARBA00050776"/>
    </source>
</evidence>
<keyword evidence="5 8" id="KW-0663">Pyridoxal phosphate</keyword>
<evidence type="ECO:0000256" key="5">
    <source>
        <dbReference type="ARBA" id="ARBA00022898"/>
    </source>
</evidence>
<dbReference type="InterPro" id="IPR015424">
    <property type="entry name" value="PyrdxlP-dep_Trfase"/>
</dbReference>
<evidence type="ECO:0000256" key="4">
    <source>
        <dbReference type="ARBA" id="ARBA00022679"/>
    </source>
</evidence>
<dbReference type="PIRSF" id="PIRSF005572">
    <property type="entry name" value="NifS"/>
    <property type="match status" value="1"/>
</dbReference>
<evidence type="ECO:0000313" key="10">
    <source>
        <dbReference type="EMBL" id="ETA74454.1"/>
    </source>
</evidence>
<proteinExistence type="inferred from homology"/>
<comment type="caution">
    <text evidence="10">The sequence shown here is derived from an EMBL/GenBank/DDBJ whole genome shotgun (WGS) entry which is preliminary data.</text>
</comment>
<dbReference type="InterPro" id="IPR010970">
    <property type="entry name" value="Cys_dSase_SufS"/>
</dbReference>
<dbReference type="Pfam" id="PF00266">
    <property type="entry name" value="Aminotran_5"/>
    <property type="match status" value="1"/>
</dbReference>
<dbReference type="PANTHER" id="PTHR43586">
    <property type="entry name" value="CYSTEINE DESULFURASE"/>
    <property type="match status" value="1"/>
</dbReference>
<dbReference type="EMBL" id="AWWH01000071">
    <property type="protein sequence ID" value="ETA74454.1"/>
    <property type="molecule type" value="Genomic_DNA"/>
</dbReference>
<dbReference type="PROSITE" id="PS00595">
    <property type="entry name" value="AA_TRANSFER_CLASS_5"/>
    <property type="match status" value="1"/>
</dbReference>
<comment type="similarity">
    <text evidence="2 8">Belongs to the class-V pyridoxal-phosphate-dependent aminotransferase family. Csd subfamily.</text>
</comment>
<dbReference type="InterPro" id="IPR015422">
    <property type="entry name" value="PyrdxlP-dep_Trfase_small"/>
</dbReference>
<dbReference type="PANTHER" id="PTHR43586:SF8">
    <property type="entry name" value="CYSTEINE DESULFURASE 1, CHLOROPLASTIC"/>
    <property type="match status" value="1"/>
</dbReference>
<dbReference type="Gene3D" id="3.40.640.10">
    <property type="entry name" value="Type I PLP-dependent aspartate aminotransferase-like (Major domain)"/>
    <property type="match status" value="1"/>
</dbReference>
<reference evidence="10 11" key="1">
    <citation type="journal article" date="2014" name="Genome Announc.">
        <title>The Genome of the Predominant Equine Lactobacillus Species, Lactobacillus equi, Is Reflective of Its Lifestyle Adaptations to an Herbivorous Host.</title>
        <authorList>
            <person name="O'Donnell M.M."/>
            <person name="Harris H.M."/>
            <person name="O'Toole P.W."/>
            <person name="Ross R.P."/>
        </authorList>
    </citation>
    <scope>NUCLEOTIDE SEQUENCE [LARGE SCALE GENOMIC DNA]</scope>
    <source>
        <strain evidence="10 11">DPC 6820</strain>
    </source>
</reference>